<dbReference type="Pfam" id="PF13289">
    <property type="entry name" value="SIR2_2"/>
    <property type="match status" value="1"/>
</dbReference>
<dbReference type="RefSeq" id="WP_156035333.1">
    <property type="nucleotide sequence ID" value="NZ_BMNZ01000005.1"/>
</dbReference>
<comment type="caution">
    <text evidence="2">The sequence shown here is derived from an EMBL/GenBank/DDBJ whole genome shotgun (WGS) entry which is preliminary data.</text>
</comment>
<name>A0ABQ2I5V9_9MICO</name>
<accession>A0ABQ2I5V9</accession>
<feature type="domain" description="CHAT" evidence="1">
    <location>
        <begin position="61"/>
        <end position="342"/>
    </location>
</feature>
<dbReference type="Proteomes" id="UP000623461">
    <property type="component" value="Unassembled WGS sequence"/>
</dbReference>
<dbReference type="EMBL" id="BMNZ01000005">
    <property type="protein sequence ID" value="GGM99618.1"/>
    <property type="molecule type" value="Genomic_DNA"/>
</dbReference>
<keyword evidence="3" id="KW-1185">Reference proteome</keyword>
<protein>
    <recommendedName>
        <fullName evidence="1">CHAT domain-containing protein</fullName>
    </recommendedName>
</protein>
<sequence>MTDYADLEIGLHARDGVTWRVELRYSQPRADVETRLDSRGAQFATIDPDALEVLADDEEAYGRALGQALFGGSVGDGYRQCKAAAQAQGITMRVRLFVGPSAPQLHAVRWETIRDVDDGSPLLTDESVVFSRYLSSNDWRPVGLRPRSQLRALALVANPSDSGDFGPAGLAQLDVGAEVSTARQGLSPLPTRVLAGRKDATLDQLFDALRDGCDILYLVCHGYLVGDAPVLLLEDGEGHGAPIRGVELVERLRDLVRMPRLVVLASCQSAGAGDESRSDDGGALAALGPRLAEAGVPAVVAMQGNVSMQTVGRFMPVLFRELQRDGQVDRAMAAARGTVRDRADWWVPSLFMRLRSGRIWYQAGFGGSGEAFEKFPALINEIRDQKCTPILGPGLNDQLLGPRQEIAQRWAKHFRFPMAPQWRDDLPQVAQFLSVNLGPNFPRDELGNYLRTALLEGYEELATAYEGQNRTDIPLGPLMSQAWQIRYPEGSDDPYAFLAELPLPLYVTTQPWNLLADALRRAGKDPQIELCRWKRLDSDDPWGSDEEFDTPDWAFATFDDEDRRREAVLSGWPTSVFDREPGYRPTKERPLVFHLFGHHARRRTLVLTEDDYFGFLIGITRDKDLVPLKVRRAFSDTSLMLLGQPELGFDTRVIYQSILSQEGNRRGEHTHVAVQIDPEESRSVDPNRARRYLETYFQSSNFTIYWGSTEAFMKELRDAWRAAS</sequence>
<gene>
    <name evidence="2" type="ORF">GCM10009721_28340</name>
</gene>
<dbReference type="InterPro" id="IPR024983">
    <property type="entry name" value="CHAT_dom"/>
</dbReference>
<evidence type="ECO:0000313" key="2">
    <source>
        <dbReference type="EMBL" id="GGM99618.1"/>
    </source>
</evidence>
<reference evidence="3" key="1">
    <citation type="journal article" date="2019" name="Int. J. Syst. Evol. Microbiol.">
        <title>The Global Catalogue of Microorganisms (GCM) 10K type strain sequencing project: providing services to taxonomists for standard genome sequencing and annotation.</title>
        <authorList>
            <consortium name="The Broad Institute Genomics Platform"/>
            <consortium name="The Broad Institute Genome Sequencing Center for Infectious Disease"/>
            <person name="Wu L."/>
            <person name="Ma J."/>
        </authorList>
    </citation>
    <scope>NUCLEOTIDE SEQUENCE [LARGE SCALE GENOMIC DNA]</scope>
    <source>
        <strain evidence="3">JCM 1365</strain>
    </source>
</reference>
<proteinExistence type="predicted"/>
<organism evidence="2 3">
    <name type="scientific">Terrabacter tumescens</name>
    <dbReference type="NCBI Taxonomy" id="60443"/>
    <lineage>
        <taxon>Bacteria</taxon>
        <taxon>Bacillati</taxon>
        <taxon>Actinomycetota</taxon>
        <taxon>Actinomycetes</taxon>
        <taxon>Micrococcales</taxon>
        <taxon>Intrasporangiaceae</taxon>
        <taxon>Terrabacter</taxon>
    </lineage>
</organism>
<evidence type="ECO:0000259" key="1">
    <source>
        <dbReference type="Pfam" id="PF12770"/>
    </source>
</evidence>
<dbReference type="Pfam" id="PF12770">
    <property type="entry name" value="CHAT"/>
    <property type="match status" value="1"/>
</dbReference>
<evidence type="ECO:0000313" key="3">
    <source>
        <dbReference type="Proteomes" id="UP000623461"/>
    </source>
</evidence>